<comment type="caution">
    <text evidence="1">The sequence shown here is derived from an EMBL/GenBank/DDBJ whole genome shotgun (WGS) entry which is preliminary data.</text>
</comment>
<gene>
    <name evidence="1" type="ORF">DYP60_12540</name>
</gene>
<reference evidence="1 2" key="2">
    <citation type="submission" date="2018-09" db="EMBL/GenBank/DDBJ databases">
        <title>Genome of Sphaerochaeta halotolerans strain 4-11.</title>
        <authorList>
            <person name="Nazina T.N."/>
            <person name="Sokolova D.S."/>
        </authorList>
    </citation>
    <scope>NUCLEOTIDE SEQUENCE [LARGE SCALE GENOMIC DNA]</scope>
    <source>
        <strain evidence="1 2">4-11</strain>
    </source>
</reference>
<dbReference type="Proteomes" id="UP000264002">
    <property type="component" value="Unassembled WGS sequence"/>
</dbReference>
<dbReference type="AlphaFoldDB" id="A0A372MF13"/>
<reference evidence="2" key="1">
    <citation type="submission" date="2018-08" db="EMBL/GenBank/DDBJ databases">
        <authorList>
            <person name="Grouzdev D.S."/>
            <person name="Krutkina M.S."/>
        </authorList>
    </citation>
    <scope>NUCLEOTIDE SEQUENCE [LARGE SCALE GENOMIC DNA]</scope>
    <source>
        <strain evidence="2">4-11</strain>
    </source>
</reference>
<dbReference type="RefSeq" id="WP_117331358.1">
    <property type="nucleotide sequence ID" value="NZ_QUWK01000016.1"/>
</dbReference>
<organism evidence="1 2">
    <name type="scientific">Sphaerochaeta halotolerans</name>
    <dbReference type="NCBI Taxonomy" id="2293840"/>
    <lineage>
        <taxon>Bacteria</taxon>
        <taxon>Pseudomonadati</taxon>
        <taxon>Spirochaetota</taxon>
        <taxon>Spirochaetia</taxon>
        <taxon>Spirochaetales</taxon>
        <taxon>Sphaerochaetaceae</taxon>
        <taxon>Sphaerochaeta</taxon>
    </lineage>
</organism>
<protein>
    <submittedName>
        <fullName evidence="1">Uncharacterized protein</fullName>
    </submittedName>
</protein>
<evidence type="ECO:0000313" key="1">
    <source>
        <dbReference type="EMBL" id="RFU93886.1"/>
    </source>
</evidence>
<name>A0A372MF13_9SPIR</name>
<sequence length="109" mass="13162">MTILYRLFQIEEASSYSDLIIRFRQDYFDSYGHDLKRYFEPNSLRAEFPDSVAEEDPHGLDFSDLMEERFARFLREAYEREIISMSRAGEMLNQSIMEMRALVRTWKEL</sequence>
<keyword evidence="2" id="KW-1185">Reference proteome</keyword>
<accession>A0A372MF13</accession>
<evidence type="ECO:0000313" key="2">
    <source>
        <dbReference type="Proteomes" id="UP000264002"/>
    </source>
</evidence>
<dbReference type="EMBL" id="QUWK01000016">
    <property type="protein sequence ID" value="RFU93886.1"/>
    <property type="molecule type" value="Genomic_DNA"/>
</dbReference>
<proteinExistence type="predicted"/>